<comment type="caution">
    <text evidence="3">The sequence shown here is derived from an EMBL/GenBank/DDBJ whole genome shotgun (WGS) entry which is preliminary data.</text>
</comment>
<evidence type="ECO:0000313" key="3">
    <source>
        <dbReference type="EMBL" id="RHA54568.1"/>
    </source>
</evidence>
<dbReference type="EMBL" id="QSFO01000007">
    <property type="protein sequence ID" value="RHA54568.1"/>
    <property type="molecule type" value="Genomic_DNA"/>
</dbReference>
<evidence type="ECO:0000313" key="4">
    <source>
        <dbReference type="Proteomes" id="UP000284598"/>
    </source>
</evidence>
<evidence type="ECO:0000259" key="2">
    <source>
        <dbReference type="PROSITE" id="PS50943"/>
    </source>
</evidence>
<sequence length="74" mass="8483">MEKKLQITLAAARVNAGFTQEEVAKKMGISKQTIINWEKGKNIPGIPEMEMMSKIYNMPQDYIFLPSYSTKSRK</sequence>
<dbReference type="SMART" id="SM00530">
    <property type="entry name" value="HTH_XRE"/>
    <property type="match status" value="1"/>
</dbReference>
<dbReference type="PROSITE" id="PS50943">
    <property type="entry name" value="HTH_CROC1"/>
    <property type="match status" value="1"/>
</dbReference>
<dbReference type="Gene3D" id="1.10.260.40">
    <property type="entry name" value="lambda repressor-like DNA-binding domains"/>
    <property type="match status" value="1"/>
</dbReference>
<dbReference type="PANTHER" id="PTHR46558">
    <property type="entry name" value="TRACRIPTIONAL REGULATORY PROTEIN-RELATED-RELATED"/>
    <property type="match status" value="1"/>
</dbReference>
<dbReference type="InterPro" id="IPR001387">
    <property type="entry name" value="Cro/C1-type_HTH"/>
</dbReference>
<dbReference type="PANTHER" id="PTHR46558:SF13">
    <property type="entry name" value="HTH-TYPE TRANSCRIPTIONAL REGULATOR IMMR"/>
    <property type="match status" value="1"/>
</dbReference>
<dbReference type="GO" id="GO:0003677">
    <property type="term" value="F:DNA binding"/>
    <property type="evidence" value="ECO:0007669"/>
    <property type="project" value="UniProtKB-KW"/>
</dbReference>
<accession>A0A413S067</accession>
<dbReference type="InterPro" id="IPR010982">
    <property type="entry name" value="Lambda_DNA-bd_dom_sf"/>
</dbReference>
<reference evidence="3 4" key="1">
    <citation type="submission" date="2018-08" db="EMBL/GenBank/DDBJ databases">
        <title>A genome reference for cultivated species of the human gut microbiota.</title>
        <authorList>
            <person name="Zou Y."/>
            <person name="Xue W."/>
            <person name="Luo G."/>
        </authorList>
    </citation>
    <scope>NUCLEOTIDE SEQUENCE [LARGE SCALE GENOMIC DNA]</scope>
    <source>
        <strain evidence="3 4">AM43-2</strain>
    </source>
</reference>
<feature type="domain" description="HTH cro/C1-type" evidence="2">
    <location>
        <begin position="9"/>
        <end position="63"/>
    </location>
</feature>
<dbReference type="AlphaFoldDB" id="A0A413S067"/>
<name>A0A413S067_9FIRM</name>
<proteinExistence type="predicted"/>
<dbReference type="SUPFAM" id="SSF47413">
    <property type="entry name" value="lambda repressor-like DNA-binding domains"/>
    <property type="match status" value="1"/>
</dbReference>
<dbReference type="CDD" id="cd00093">
    <property type="entry name" value="HTH_XRE"/>
    <property type="match status" value="1"/>
</dbReference>
<evidence type="ECO:0000256" key="1">
    <source>
        <dbReference type="ARBA" id="ARBA00023125"/>
    </source>
</evidence>
<keyword evidence="1" id="KW-0238">DNA-binding</keyword>
<dbReference type="Pfam" id="PF01381">
    <property type="entry name" value="HTH_3"/>
    <property type="match status" value="1"/>
</dbReference>
<dbReference type="RefSeq" id="WP_118025397.1">
    <property type="nucleotide sequence ID" value="NZ_JBKXLC010000007.1"/>
</dbReference>
<dbReference type="Proteomes" id="UP000284598">
    <property type="component" value="Unassembled WGS sequence"/>
</dbReference>
<gene>
    <name evidence="3" type="ORF">DW929_07225</name>
</gene>
<protein>
    <submittedName>
        <fullName evidence="3">XRE family transcriptional regulator</fullName>
    </submittedName>
</protein>
<organism evidence="3 4">
    <name type="scientific">Eubacterium ventriosum</name>
    <dbReference type="NCBI Taxonomy" id="39496"/>
    <lineage>
        <taxon>Bacteria</taxon>
        <taxon>Bacillati</taxon>
        <taxon>Bacillota</taxon>
        <taxon>Clostridia</taxon>
        <taxon>Eubacteriales</taxon>
        <taxon>Eubacteriaceae</taxon>
        <taxon>Eubacterium</taxon>
    </lineage>
</organism>